<protein>
    <submittedName>
        <fullName evidence="1">Uncharacterized protein</fullName>
    </submittedName>
</protein>
<dbReference type="Proteomes" id="UP000002791">
    <property type="component" value="Chromosome"/>
</dbReference>
<accession>H5XD18</accession>
<organism evidence="1 2">
    <name type="scientific">Saccharomonospora cyanea NA-134</name>
    <dbReference type="NCBI Taxonomy" id="882082"/>
    <lineage>
        <taxon>Bacteria</taxon>
        <taxon>Bacillati</taxon>
        <taxon>Actinomycetota</taxon>
        <taxon>Actinomycetes</taxon>
        <taxon>Pseudonocardiales</taxon>
        <taxon>Pseudonocardiaceae</taxon>
        <taxon>Saccharomonospora</taxon>
    </lineage>
</organism>
<proteinExistence type="predicted"/>
<reference evidence="1 2" key="1">
    <citation type="submission" date="2011-11" db="EMBL/GenBank/DDBJ databases">
        <title>The Noncontiguous Finished sequence of Saccharomonospora cyanea NA-134.</title>
        <authorList>
            <consortium name="US DOE Joint Genome Institute"/>
            <person name="Lucas S."/>
            <person name="Han J."/>
            <person name="Lapidus A."/>
            <person name="Cheng J.-F."/>
            <person name="Goodwin L."/>
            <person name="Pitluck S."/>
            <person name="Peters L."/>
            <person name="Ovchinnikova G."/>
            <person name="Lu M."/>
            <person name="Detter J.C."/>
            <person name="Han C."/>
            <person name="Tapia R."/>
            <person name="Land M."/>
            <person name="Hauser L."/>
            <person name="Kyrpides N."/>
            <person name="Ivanova N."/>
            <person name="Pagani I."/>
            <person name="Brambilla E.-M."/>
            <person name="Klenk H.-P."/>
            <person name="Woyke T."/>
        </authorList>
    </citation>
    <scope>NUCLEOTIDE SEQUENCE [LARGE SCALE GENOMIC DNA]</scope>
    <source>
        <strain evidence="1 2">NA-134</strain>
    </source>
</reference>
<gene>
    <name evidence="1" type="ORF">SaccyDRAFT_4642</name>
</gene>
<keyword evidence="2" id="KW-1185">Reference proteome</keyword>
<dbReference type="HOGENOM" id="CLU_3383628_0_0_11"/>
<dbReference type="EMBL" id="CM001440">
    <property type="protein sequence ID" value="EHR63449.1"/>
    <property type="molecule type" value="Genomic_DNA"/>
</dbReference>
<sequence>MAILGVTATVVCLYPLIHMEIRYRVRFGDAGDR</sequence>
<evidence type="ECO:0000313" key="2">
    <source>
        <dbReference type="Proteomes" id="UP000002791"/>
    </source>
</evidence>
<dbReference type="AlphaFoldDB" id="H5XD18"/>
<name>H5XD18_9PSEU</name>
<evidence type="ECO:0000313" key="1">
    <source>
        <dbReference type="EMBL" id="EHR63449.1"/>
    </source>
</evidence>
<dbReference type="STRING" id="882082.SaccyDRAFT_4642"/>